<accession>A0A0K8MFM4</accession>
<gene>
    <name evidence="1" type="ORF">FFIC_091190</name>
</gene>
<name>A0A0K8MFM4_9LACO</name>
<proteinExistence type="predicted"/>
<dbReference type="EMBL" id="DF967986">
    <property type="protein sequence ID" value="GAO99292.1"/>
    <property type="molecule type" value="Genomic_DNA"/>
</dbReference>
<dbReference type="AlphaFoldDB" id="A0A0K8MFM4"/>
<dbReference type="STRING" id="157463.GCA_001047075_00217"/>
<evidence type="ECO:0000313" key="1">
    <source>
        <dbReference type="EMBL" id="GAO99292.1"/>
    </source>
</evidence>
<organism evidence="1 2">
    <name type="scientific">Fructobacillus ficulneus</name>
    <dbReference type="NCBI Taxonomy" id="157463"/>
    <lineage>
        <taxon>Bacteria</taxon>
        <taxon>Bacillati</taxon>
        <taxon>Bacillota</taxon>
        <taxon>Bacilli</taxon>
        <taxon>Lactobacillales</taxon>
        <taxon>Lactobacillaceae</taxon>
        <taxon>Fructobacillus</taxon>
    </lineage>
</organism>
<protein>
    <submittedName>
        <fullName evidence="1">Uncharacterized protein</fullName>
    </submittedName>
</protein>
<dbReference type="RefSeq" id="WP_061992714.1">
    <property type="nucleotide sequence ID" value="NZ_DF967986.1"/>
</dbReference>
<reference evidence="1 2" key="1">
    <citation type="journal article" date="2015" name="BMC Genomics">
        <title>Comparative genomics of Fructobacillus spp. and Leuconostoc spp. reveals niche-specific evolution of Fructobacillus spp.</title>
        <authorList>
            <person name="Endo A."/>
            <person name="Tanizawa Y."/>
            <person name="Tanaka N."/>
            <person name="Maeno S."/>
            <person name="Kumar H."/>
            <person name="Shiwa Y."/>
            <person name="Okada S."/>
            <person name="Yoshikawa H."/>
            <person name="Dicks L."/>
            <person name="Nakagawa J."/>
            <person name="Arita M."/>
        </authorList>
    </citation>
    <scope>NUCLEOTIDE SEQUENCE [LARGE SCALE GENOMIC DNA]</scope>
    <source>
        <strain evidence="1 2">JCM 12225</strain>
    </source>
</reference>
<dbReference type="Proteomes" id="UP000253891">
    <property type="component" value="Unassembled WGS sequence"/>
</dbReference>
<sequence>MEQANETATVMEWPRWMRLNQASKYSGMCINTFKKHLVSTGRVKAHIYEFGSRYDKEEIDKAMLSGY</sequence>
<evidence type="ECO:0000313" key="2">
    <source>
        <dbReference type="Proteomes" id="UP000253891"/>
    </source>
</evidence>
<dbReference type="OrthoDB" id="2141055at2"/>
<keyword evidence="2" id="KW-1185">Reference proteome</keyword>